<dbReference type="InterPro" id="IPR019734">
    <property type="entry name" value="TPR_rpt"/>
</dbReference>
<evidence type="ECO:0000313" key="4">
    <source>
        <dbReference type="Proteomes" id="UP001597101"/>
    </source>
</evidence>
<dbReference type="PROSITE" id="PS50005">
    <property type="entry name" value="TPR"/>
    <property type="match status" value="1"/>
</dbReference>
<proteinExistence type="predicted"/>
<evidence type="ECO:0000256" key="2">
    <source>
        <dbReference type="SAM" id="SignalP"/>
    </source>
</evidence>
<sequence>MSLRSIKTLSAAAIALSLVAPLPSFAAGGGGTTTTTPSCKKGKVWDKRNKKCVAAKKSSSLDNDNIYEVARGLAYEKRYDEAKFVLLQAQDQRDPRILNYLGFTTRKMGDIEGGLRYYQAALKIDPNYTLVREYMGEAYLQLGRVDMAREQLAEIEKRCGTDCAEYAMLEKEIARAVN</sequence>
<comment type="caution">
    <text evidence="3">The sequence shown here is derived from an EMBL/GenBank/DDBJ whole genome shotgun (WGS) entry which is preliminary data.</text>
</comment>
<dbReference type="Proteomes" id="UP001597101">
    <property type="component" value="Unassembled WGS sequence"/>
</dbReference>
<dbReference type="InterPro" id="IPR011990">
    <property type="entry name" value="TPR-like_helical_dom_sf"/>
</dbReference>
<dbReference type="SUPFAM" id="SSF48452">
    <property type="entry name" value="TPR-like"/>
    <property type="match status" value="1"/>
</dbReference>
<keyword evidence="1" id="KW-0802">TPR repeat</keyword>
<evidence type="ECO:0000313" key="3">
    <source>
        <dbReference type="EMBL" id="MFD0916376.1"/>
    </source>
</evidence>
<organism evidence="3 4">
    <name type="scientific">Pseudahrensia aquimaris</name>
    <dbReference type="NCBI Taxonomy" id="744461"/>
    <lineage>
        <taxon>Bacteria</taxon>
        <taxon>Pseudomonadati</taxon>
        <taxon>Pseudomonadota</taxon>
        <taxon>Alphaproteobacteria</taxon>
        <taxon>Hyphomicrobiales</taxon>
        <taxon>Ahrensiaceae</taxon>
        <taxon>Pseudahrensia</taxon>
    </lineage>
</organism>
<dbReference type="RefSeq" id="WP_377212232.1">
    <property type="nucleotide sequence ID" value="NZ_JBHTJV010000005.1"/>
</dbReference>
<keyword evidence="2" id="KW-0732">Signal</keyword>
<feature type="chain" id="PRO_5046243373" evidence="2">
    <location>
        <begin position="27"/>
        <end position="178"/>
    </location>
</feature>
<keyword evidence="4" id="KW-1185">Reference proteome</keyword>
<name>A0ABW3FHS6_9HYPH</name>
<gene>
    <name evidence="3" type="ORF">ACFQ14_08160</name>
</gene>
<feature type="repeat" description="TPR" evidence="1">
    <location>
        <begin position="95"/>
        <end position="128"/>
    </location>
</feature>
<dbReference type="Gene3D" id="1.25.40.10">
    <property type="entry name" value="Tetratricopeptide repeat domain"/>
    <property type="match status" value="1"/>
</dbReference>
<evidence type="ECO:0000256" key="1">
    <source>
        <dbReference type="PROSITE-ProRule" id="PRU00339"/>
    </source>
</evidence>
<dbReference type="EMBL" id="JBHTJV010000005">
    <property type="protein sequence ID" value="MFD0916376.1"/>
    <property type="molecule type" value="Genomic_DNA"/>
</dbReference>
<reference evidence="4" key="1">
    <citation type="journal article" date="2019" name="Int. J. Syst. Evol. Microbiol.">
        <title>The Global Catalogue of Microorganisms (GCM) 10K type strain sequencing project: providing services to taxonomists for standard genome sequencing and annotation.</title>
        <authorList>
            <consortium name="The Broad Institute Genomics Platform"/>
            <consortium name="The Broad Institute Genome Sequencing Center for Infectious Disease"/>
            <person name="Wu L."/>
            <person name="Ma J."/>
        </authorList>
    </citation>
    <scope>NUCLEOTIDE SEQUENCE [LARGE SCALE GENOMIC DNA]</scope>
    <source>
        <strain evidence="4">CCUG 60023</strain>
    </source>
</reference>
<accession>A0ABW3FHS6</accession>
<dbReference type="SMART" id="SM00028">
    <property type="entry name" value="TPR"/>
    <property type="match status" value="2"/>
</dbReference>
<dbReference type="Pfam" id="PF14559">
    <property type="entry name" value="TPR_19"/>
    <property type="match status" value="1"/>
</dbReference>
<feature type="signal peptide" evidence="2">
    <location>
        <begin position="1"/>
        <end position="26"/>
    </location>
</feature>
<protein>
    <submittedName>
        <fullName evidence="3">Tetratricopeptide repeat protein</fullName>
    </submittedName>
</protein>